<reference evidence="2 3" key="1">
    <citation type="submission" date="2020-08" db="EMBL/GenBank/DDBJ databases">
        <title>Genomic Encyclopedia of Type Strains, Phase III (KMG-III): the genomes of soil and plant-associated and newly described type strains.</title>
        <authorList>
            <person name="Whitman W."/>
        </authorList>
    </citation>
    <scope>NUCLEOTIDE SEQUENCE [LARGE SCALE GENOMIC DNA]</scope>
    <source>
        <strain evidence="2 3">CECT 8799</strain>
    </source>
</reference>
<accession>A0A7W4Z978</accession>
<dbReference type="RefSeq" id="WP_183456887.1">
    <property type="nucleotide sequence ID" value="NZ_JACHWZ010000003.1"/>
</dbReference>
<dbReference type="Proteomes" id="UP000535937">
    <property type="component" value="Unassembled WGS sequence"/>
</dbReference>
<keyword evidence="1" id="KW-0732">Signal</keyword>
<evidence type="ECO:0000313" key="3">
    <source>
        <dbReference type="Proteomes" id="UP000535937"/>
    </source>
</evidence>
<protein>
    <submittedName>
        <fullName evidence="2">Uncharacterized protein (TIGR02001 family)</fullName>
    </submittedName>
</protein>
<gene>
    <name evidence="2" type="ORF">FHS09_000782</name>
</gene>
<evidence type="ECO:0000313" key="2">
    <source>
        <dbReference type="EMBL" id="MBB3059969.1"/>
    </source>
</evidence>
<feature type="signal peptide" evidence="1">
    <location>
        <begin position="1"/>
        <end position="24"/>
    </location>
</feature>
<dbReference type="Pfam" id="PF09694">
    <property type="entry name" value="Gcw_chp"/>
    <property type="match status" value="1"/>
</dbReference>
<dbReference type="AlphaFoldDB" id="A0A7W4Z978"/>
<sequence>MIHFDPRVLAPAAVAILFSGAVQSAEEEDASDTSDRYGSVSGSLLLSSNYMFRGISNSNNRPQVRGDLNWSHDVGLYAGIWASNTNFGGPGNSMELDPYIGFAGDVGETPFSYDIGFWSYNYPGSESDLDYQESYLVLTYKVNKFSAKPSFWYSDNYFGKDFLNGVSSFAYDLTLSYEFPLNITLSGVVGRQTFGSSADELDYTYYSLALSRTCSDFSFELSWHDTNGIEPFLADPELADGNVVVGLTRNF</sequence>
<organism evidence="2 3">
    <name type="scientific">Microbulbifer rhizosphaerae</name>
    <dbReference type="NCBI Taxonomy" id="1562603"/>
    <lineage>
        <taxon>Bacteria</taxon>
        <taxon>Pseudomonadati</taxon>
        <taxon>Pseudomonadota</taxon>
        <taxon>Gammaproteobacteria</taxon>
        <taxon>Cellvibrionales</taxon>
        <taxon>Microbulbiferaceae</taxon>
        <taxon>Microbulbifer</taxon>
    </lineage>
</organism>
<dbReference type="NCBIfam" id="TIGR02001">
    <property type="entry name" value="gcw_chp"/>
    <property type="match status" value="1"/>
</dbReference>
<comment type="caution">
    <text evidence="2">The sequence shown here is derived from an EMBL/GenBank/DDBJ whole genome shotgun (WGS) entry which is preliminary data.</text>
</comment>
<feature type="chain" id="PRO_5031522421" evidence="1">
    <location>
        <begin position="25"/>
        <end position="251"/>
    </location>
</feature>
<name>A0A7W4Z978_9GAMM</name>
<dbReference type="EMBL" id="JACHWZ010000003">
    <property type="protein sequence ID" value="MBB3059969.1"/>
    <property type="molecule type" value="Genomic_DNA"/>
</dbReference>
<keyword evidence="3" id="KW-1185">Reference proteome</keyword>
<dbReference type="InterPro" id="IPR010239">
    <property type="entry name" value="CHP02001"/>
</dbReference>
<proteinExistence type="predicted"/>
<evidence type="ECO:0000256" key="1">
    <source>
        <dbReference type="SAM" id="SignalP"/>
    </source>
</evidence>